<evidence type="ECO:0000313" key="2">
    <source>
        <dbReference type="Proteomes" id="UP000664914"/>
    </source>
</evidence>
<evidence type="ECO:0000313" key="1">
    <source>
        <dbReference type="EMBL" id="QTH19693.1"/>
    </source>
</evidence>
<sequence>MTRRCANCFNADGIVRMWGTVLWCRPCAAGAGAVGRRALVRHDHVNDPEAFSPEVLKQIACGPIMDGNALYLPAGKISMAEAKAREASQIVGDEPST</sequence>
<gene>
    <name evidence="1" type="ORF">HRJ34_15075</name>
</gene>
<dbReference type="EMBL" id="CP059319">
    <property type="protein sequence ID" value="QTH19693.1"/>
    <property type="molecule type" value="Genomic_DNA"/>
</dbReference>
<reference evidence="1" key="1">
    <citation type="submission" date="2020-07" db="EMBL/GenBank/DDBJ databases">
        <authorList>
            <person name="Camacho E."/>
        </authorList>
    </citation>
    <scope>NUCLEOTIDE SEQUENCE</scope>
    <source>
        <strain evidence="1">MPO218</strain>
    </source>
</reference>
<dbReference type="Proteomes" id="UP000664914">
    <property type="component" value="Chromosome"/>
</dbReference>
<dbReference type="AlphaFoldDB" id="A0A975HBZ1"/>
<organism evidence="1 2">
    <name type="scientific">Rhizorhabdus wittichii</name>
    <dbReference type="NCBI Taxonomy" id="160791"/>
    <lineage>
        <taxon>Bacteria</taxon>
        <taxon>Pseudomonadati</taxon>
        <taxon>Pseudomonadota</taxon>
        <taxon>Alphaproteobacteria</taxon>
        <taxon>Sphingomonadales</taxon>
        <taxon>Sphingomonadaceae</taxon>
        <taxon>Rhizorhabdus</taxon>
    </lineage>
</organism>
<proteinExistence type="predicted"/>
<protein>
    <submittedName>
        <fullName evidence="1">Uncharacterized protein</fullName>
    </submittedName>
</protein>
<dbReference type="RefSeq" id="WP_208631675.1">
    <property type="nucleotide sequence ID" value="NZ_CP059319.1"/>
</dbReference>
<reference evidence="1" key="2">
    <citation type="submission" date="2021-04" db="EMBL/GenBank/DDBJ databases">
        <title>Isolation and genomic analysis of the ibuprofen-degrading bacterium Sphingomonas strain MPO218.</title>
        <authorList>
            <person name="Aulestia M."/>
            <person name="Flores A."/>
            <person name="Mangas E.L."/>
            <person name="Perez-Pulido A.J."/>
            <person name="Santero E."/>
            <person name="Camacho E.M."/>
        </authorList>
    </citation>
    <scope>NUCLEOTIDE SEQUENCE</scope>
    <source>
        <strain evidence="1">MPO218</strain>
    </source>
</reference>
<accession>A0A975HBZ1</accession>
<name>A0A975HBZ1_9SPHN</name>